<keyword evidence="8 9" id="KW-0413">Isomerase</keyword>
<accession>A0ABY8MIK8</accession>
<feature type="active site" description="Proton donor" evidence="9">
    <location>
        <position position="132"/>
    </location>
</feature>
<dbReference type="SUPFAM" id="SSF51366">
    <property type="entry name" value="Ribulose-phoshate binding barrel"/>
    <property type="match status" value="1"/>
</dbReference>
<evidence type="ECO:0000256" key="6">
    <source>
        <dbReference type="ARBA" id="ARBA00022605"/>
    </source>
</evidence>
<dbReference type="GO" id="GO:0003949">
    <property type="term" value="F:1-(5-phosphoribosyl)-5-[(5-phosphoribosylamino)methylideneamino]imidazole-4-carboxamide isomerase activity"/>
    <property type="evidence" value="ECO:0007669"/>
    <property type="project" value="UniProtKB-EC"/>
</dbReference>
<reference evidence="12 13" key="1">
    <citation type="submission" date="2023-04" db="EMBL/GenBank/DDBJ databases">
        <title>Spirochaete genome identified in red abalone sample constitutes a novel genus.</title>
        <authorList>
            <person name="Sharma S.P."/>
            <person name="Purcell C.M."/>
            <person name="Hyde J.R."/>
            <person name="Severin A.J."/>
        </authorList>
    </citation>
    <scope>NUCLEOTIDE SEQUENCE [LARGE SCALE GENOMIC DNA]</scope>
    <source>
        <strain evidence="12 13">SP-2023</strain>
    </source>
</reference>
<keyword evidence="6 9" id="KW-0028">Amino-acid biosynthesis</keyword>
<feature type="active site" description="Proton acceptor" evidence="9">
    <location>
        <position position="9"/>
    </location>
</feature>
<name>A0ABY8MIK8_9SPIO</name>
<dbReference type="Pfam" id="PF00977">
    <property type="entry name" value="His_biosynth"/>
    <property type="match status" value="1"/>
</dbReference>
<organism evidence="12 13">
    <name type="scientific">Candidatus Haliotispira prima</name>
    <dbReference type="NCBI Taxonomy" id="3034016"/>
    <lineage>
        <taxon>Bacteria</taxon>
        <taxon>Pseudomonadati</taxon>
        <taxon>Spirochaetota</taxon>
        <taxon>Spirochaetia</taxon>
        <taxon>Spirochaetales</taxon>
        <taxon>Spirochaetaceae</taxon>
        <taxon>Candidatus Haliotispira</taxon>
    </lineage>
</organism>
<gene>
    <name evidence="9 12" type="primary">hisA</name>
    <name evidence="12" type="ORF">P0082_02915</name>
</gene>
<protein>
    <recommendedName>
        <fullName evidence="9 11">1-(5-phosphoribosyl)-5-[(5-phosphoribosylamino)methylideneamino] imidazole-4-carboxamide isomerase</fullName>
        <ecNumber evidence="9 11">5.3.1.16</ecNumber>
    </recommendedName>
    <alternativeName>
        <fullName evidence="9">Phosphoribosylformimino-5-aminoimidazole carboxamide ribotide isomerase</fullName>
    </alternativeName>
</protein>
<dbReference type="CDD" id="cd04732">
    <property type="entry name" value="HisA"/>
    <property type="match status" value="1"/>
</dbReference>
<dbReference type="EC" id="5.3.1.16" evidence="9 11"/>
<dbReference type="EMBL" id="CP123443">
    <property type="protein sequence ID" value="WGK69829.1"/>
    <property type="molecule type" value="Genomic_DNA"/>
</dbReference>
<comment type="similarity">
    <text evidence="4 9 10">Belongs to the HisA/HisF family.</text>
</comment>
<comment type="subcellular location">
    <subcellularLocation>
        <location evidence="2 9 11">Cytoplasm</location>
    </subcellularLocation>
</comment>
<comment type="catalytic activity">
    <reaction evidence="1 9 11">
        <text>1-(5-phospho-beta-D-ribosyl)-5-[(5-phospho-beta-D-ribosylamino)methylideneamino]imidazole-4-carboxamide = 5-[(5-phospho-1-deoxy-D-ribulos-1-ylimino)methylamino]-1-(5-phospho-beta-D-ribosyl)imidazole-4-carboxamide</text>
        <dbReference type="Rhea" id="RHEA:15469"/>
        <dbReference type="ChEBI" id="CHEBI:58435"/>
        <dbReference type="ChEBI" id="CHEBI:58525"/>
        <dbReference type="EC" id="5.3.1.16"/>
    </reaction>
</comment>
<evidence type="ECO:0000256" key="5">
    <source>
        <dbReference type="ARBA" id="ARBA00022490"/>
    </source>
</evidence>
<evidence type="ECO:0000256" key="8">
    <source>
        <dbReference type="ARBA" id="ARBA00023235"/>
    </source>
</evidence>
<dbReference type="InterPro" id="IPR013785">
    <property type="entry name" value="Aldolase_TIM"/>
</dbReference>
<dbReference type="InterPro" id="IPR006063">
    <property type="entry name" value="HisA_bact_arch"/>
</dbReference>
<dbReference type="NCBIfam" id="TIGR00007">
    <property type="entry name" value="1-(5-phosphoribosyl)-5-[(5-phosphoribosylamino)methylideneamino]imidazole-4-carboxamide isomerase"/>
    <property type="match status" value="1"/>
</dbReference>
<evidence type="ECO:0000313" key="13">
    <source>
        <dbReference type="Proteomes" id="UP001228690"/>
    </source>
</evidence>
<evidence type="ECO:0000313" key="12">
    <source>
        <dbReference type="EMBL" id="WGK69829.1"/>
    </source>
</evidence>
<keyword evidence="13" id="KW-1185">Reference proteome</keyword>
<dbReference type="HAMAP" id="MF_01014">
    <property type="entry name" value="HisA"/>
    <property type="match status" value="1"/>
</dbReference>
<evidence type="ECO:0000256" key="3">
    <source>
        <dbReference type="ARBA" id="ARBA00005133"/>
    </source>
</evidence>
<evidence type="ECO:0000256" key="11">
    <source>
        <dbReference type="RuleBase" id="RU003658"/>
    </source>
</evidence>
<dbReference type="Proteomes" id="UP001228690">
    <property type="component" value="Chromosome"/>
</dbReference>
<evidence type="ECO:0000256" key="4">
    <source>
        <dbReference type="ARBA" id="ARBA00009667"/>
    </source>
</evidence>
<evidence type="ECO:0000256" key="9">
    <source>
        <dbReference type="HAMAP-Rule" id="MF_01014"/>
    </source>
</evidence>
<dbReference type="RefSeq" id="WP_326928021.1">
    <property type="nucleotide sequence ID" value="NZ_CP123443.1"/>
</dbReference>
<keyword evidence="7 9" id="KW-0368">Histidine biosynthesis</keyword>
<dbReference type="InterPro" id="IPR023016">
    <property type="entry name" value="HisA/PriA"/>
</dbReference>
<evidence type="ECO:0000256" key="10">
    <source>
        <dbReference type="RuleBase" id="RU003657"/>
    </source>
</evidence>
<dbReference type="Gene3D" id="3.20.20.70">
    <property type="entry name" value="Aldolase class I"/>
    <property type="match status" value="1"/>
</dbReference>
<evidence type="ECO:0000256" key="1">
    <source>
        <dbReference type="ARBA" id="ARBA00000901"/>
    </source>
</evidence>
<dbReference type="PANTHER" id="PTHR43090">
    <property type="entry name" value="1-(5-PHOSPHORIBOSYL)-5-[(5-PHOSPHORIBOSYLAMINO)METHYLIDENEAMINO] IMIDAZOLE-4-CARBOXAMIDE ISOMERASE"/>
    <property type="match status" value="1"/>
</dbReference>
<dbReference type="InterPro" id="IPR044524">
    <property type="entry name" value="Isoase_HisA-like"/>
</dbReference>
<evidence type="ECO:0000256" key="2">
    <source>
        <dbReference type="ARBA" id="ARBA00004496"/>
    </source>
</evidence>
<proteinExistence type="inferred from homology"/>
<evidence type="ECO:0000256" key="7">
    <source>
        <dbReference type="ARBA" id="ARBA00023102"/>
    </source>
</evidence>
<dbReference type="InterPro" id="IPR006062">
    <property type="entry name" value="His_biosynth"/>
</dbReference>
<keyword evidence="5 9" id="KW-0963">Cytoplasm</keyword>
<dbReference type="PANTHER" id="PTHR43090:SF2">
    <property type="entry name" value="1-(5-PHOSPHORIBOSYL)-5-[(5-PHOSPHORIBOSYLAMINO)METHYLIDENEAMINO] IMIDAZOLE-4-CARBOXAMIDE ISOMERASE"/>
    <property type="match status" value="1"/>
</dbReference>
<sequence length="253" mass="28164">MLTLYPAIDLIDGRCVRLTQGDFARQSSYQNTPEELAANYRRAGSEWLHVIDLDSAGSGGLKPQLETIQSIVKIGGLKVQCGGGIRSRERLQQIFAAGVERAIVGSLCIKQPELVREWFDEFGPERIVLALDIHHRDGTPYMAIHGWQELSDKTLWQLLEEFPDTGQLLCTDIAKDGTLQGPNFSLYQNIQQRFPLLHIQASGGIATLSDLECLAQNRISGAVLGKSLLEGRFTLQEALHTVRQKTEDLPKEK</sequence>
<comment type="pathway">
    <text evidence="3 9 11">Amino-acid biosynthesis; L-histidine biosynthesis; L-histidine from 5-phospho-alpha-D-ribose 1-diphosphate: step 4/9.</text>
</comment>
<dbReference type="InterPro" id="IPR011060">
    <property type="entry name" value="RibuloseP-bd_barrel"/>
</dbReference>